<dbReference type="InterPro" id="IPR004839">
    <property type="entry name" value="Aminotransferase_I/II_large"/>
</dbReference>
<dbReference type="PROSITE" id="PS00105">
    <property type="entry name" value="AA_TRANSFER_CLASS_1"/>
    <property type="match status" value="1"/>
</dbReference>
<dbReference type="SUPFAM" id="SSF53383">
    <property type="entry name" value="PLP-dependent transferases"/>
    <property type="match status" value="1"/>
</dbReference>
<dbReference type="Gene3D" id="3.90.1150.10">
    <property type="entry name" value="Aspartate Aminotransferase, domain 1"/>
    <property type="match status" value="1"/>
</dbReference>
<evidence type="ECO:0000256" key="3">
    <source>
        <dbReference type="RuleBase" id="RU000481"/>
    </source>
</evidence>
<dbReference type="Gene3D" id="3.40.640.10">
    <property type="entry name" value="Type I PLP-dependent aspartate aminotransferase-like (Major domain)"/>
    <property type="match status" value="1"/>
</dbReference>
<keyword evidence="2" id="KW-0663">Pyridoxal phosphate</keyword>
<dbReference type="AlphaFoldDB" id="A0AAU7CBK0"/>
<feature type="domain" description="Aminotransferase class I/classII large" evidence="4">
    <location>
        <begin position="38"/>
        <end position="392"/>
    </location>
</feature>
<keyword evidence="3 5" id="KW-0808">Transferase</keyword>
<dbReference type="InterPro" id="IPR015421">
    <property type="entry name" value="PyrdxlP-dep_Trfase_major"/>
</dbReference>
<gene>
    <name evidence="5" type="ORF">V5E97_29985</name>
</gene>
<dbReference type="GO" id="GO:0030170">
    <property type="term" value="F:pyridoxal phosphate binding"/>
    <property type="evidence" value="ECO:0007669"/>
    <property type="project" value="InterPro"/>
</dbReference>
<evidence type="ECO:0000256" key="2">
    <source>
        <dbReference type="ARBA" id="ARBA00022898"/>
    </source>
</evidence>
<evidence type="ECO:0000256" key="1">
    <source>
        <dbReference type="ARBA" id="ARBA00001933"/>
    </source>
</evidence>
<evidence type="ECO:0000259" key="4">
    <source>
        <dbReference type="Pfam" id="PF00155"/>
    </source>
</evidence>
<name>A0AAU7CBK0_9BACT</name>
<dbReference type="EC" id="2.6.1.-" evidence="3"/>
<comment type="similarity">
    <text evidence="3">Belongs to the class-I pyridoxal-phosphate-dependent aminotransferase family.</text>
</comment>
<sequence>MVDHRAKNPIQHGGNQANIRARLKLGNRPLLDFSAPLNALGPPPVAVAAVRAATETIDRYPEPNSPRLVERLAEFHGVPTDQIIVGAGTTELINLIGQMARETAGRRRRSFGVPKPPAAHLVEPSYGEYRRTSAQNGMRTKIWDEHVLGWAQETFPEGKRGVFWTGHPNNPSGRAWDRTRLLNLVDRSPSLMTVVDEAYLPFLPDEAKRTLIGATSTRNNLIVLRSMTKIYAFPGLRIGYAVASPDIVAMLRRSQQPWTVTTAAEVAAIAAVDDSDYLRRTVELIRTESARLTDRLWDLPGVRPLWPGRQRPSFAPPMPNFVVCSLVDTPWTSPQLQDALARRGIFARECSNYRGLEIGSVVTGPGQEHHTRGHLRFCVRNPAENDILVETLADVMASESVLLRSREEIPVLSGFRRWRLRAR</sequence>
<dbReference type="InterPro" id="IPR015424">
    <property type="entry name" value="PyrdxlP-dep_Trfase"/>
</dbReference>
<dbReference type="PANTHER" id="PTHR42885">
    <property type="entry name" value="HISTIDINOL-PHOSPHATE AMINOTRANSFERASE-RELATED"/>
    <property type="match status" value="1"/>
</dbReference>
<keyword evidence="3 5" id="KW-0032">Aminotransferase</keyword>
<dbReference type="InterPro" id="IPR004838">
    <property type="entry name" value="NHTrfase_class1_PyrdxlP-BS"/>
</dbReference>
<comment type="cofactor">
    <cofactor evidence="1 3">
        <name>pyridoxal 5'-phosphate</name>
        <dbReference type="ChEBI" id="CHEBI:597326"/>
    </cofactor>
</comment>
<dbReference type="Pfam" id="PF00155">
    <property type="entry name" value="Aminotran_1_2"/>
    <property type="match status" value="1"/>
</dbReference>
<reference evidence="5" key="1">
    <citation type="submission" date="2024-05" db="EMBL/GenBank/DDBJ databases">
        <title>Planctomycetes of the genus Singulisphaera possess chitinolytic capabilities.</title>
        <authorList>
            <person name="Ivanova A."/>
        </authorList>
    </citation>
    <scope>NUCLEOTIDE SEQUENCE</scope>
    <source>
        <strain evidence="5">Ch08T</strain>
    </source>
</reference>
<protein>
    <recommendedName>
        <fullName evidence="3">Aminotransferase</fullName>
        <ecNumber evidence="3">2.6.1.-</ecNumber>
    </recommendedName>
</protein>
<proteinExistence type="inferred from homology"/>
<organism evidence="5">
    <name type="scientific">Singulisphaera sp. Ch08</name>
    <dbReference type="NCBI Taxonomy" id="3120278"/>
    <lineage>
        <taxon>Bacteria</taxon>
        <taxon>Pseudomonadati</taxon>
        <taxon>Planctomycetota</taxon>
        <taxon>Planctomycetia</taxon>
        <taxon>Isosphaerales</taxon>
        <taxon>Isosphaeraceae</taxon>
        <taxon>Singulisphaera</taxon>
    </lineage>
</organism>
<dbReference type="CDD" id="cd00609">
    <property type="entry name" value="AAT_like"/>
    <property type="match status" value="1"/>
</dbReference>
<evidence type="ECO:0000313" key="5">
    <source>
        <dbReference type="EMBL" id="XBH02532.1"/>
    </source>
</evidence>
<dbReference type="EMBL" id="CP155447">
    <property type="protein sequence ID" value="XBH02532.1"/>
    <property type="molecule type" value="Genomic_DNA"/>
</dbReference>
<dbReference type="PANTHER" id="PTHR42885:SF1">
    <property type="entry name" value="THREONINE-PHOSPHATE DECARBOXYLASE"/>
    <property type="match status" value="1"/>
</dbReference>
<accession>A0AAU7CBK0</accession>
<dbReference type="GO" id="GO:0008483">
    <property type="term" value="F:transaminase activity"/>
    <property type="evidence" value="ECO:0007669"/>
    <property type="project" value="UniProtKB-KW"/>
</dbReference>
<dbReference type="InterPro" id="IPR015422">
    <property type="entry name" value="PyrdxlP-dep_Trfase_small"/>
</dbReference>
<dbReference type="RefSeq" id="WP_406695273.1">
    <property type="nucleotide sequence ID" value="NZ_CP155447.1"/>
</dbReference>